<dbReference type="OrthoDB" id="78222at2759"/>
<evidence type="ECO:0000313" key="2">
    <source>
        <dbReference type="EMBL" id="OQS07266.1"/>
    </source>
</evidence>
<protein>
    <submittedName>
        <fullName evidence="2">Uncharacterized protein</fullName>
    </submittedName>
</protein>
<keyword evidence="1" id="KW-0472">Membrane</keyword>
<feature type="transmembrane region" description="Helical" evidence="1">
    <location>
        <begin position="332"/>
        <end position="350"/>
    </location>
</feature>
<comment type="caution">
    <text evidence="2">The sequence shown here is derived from an EMBL/GenBank/DDBJ whole genome shotgun (WGS) entry which is preliminary data.</text>
</comment>
<proteinExistence type="predicted"/>
<organism evidence="2 3">
    <name type="scientific">Thraustotheca clavata</name>
    <dbReference type="NCBI Taxonomy" id="74557"/>
    <lineage>
        <taxon>Eukaryota</taxon>
        <taxon>Sar</taxon>
        <taxon>Stramenopiles</taxon>
        <taxon>Oomycota</taxon>
        <taxon>Saprolegniomycetes</taxon>
        <taxon>Saprolegniales</taxon>
        <taxon>Achlyaceae</taxon>
        <taxon>Thraustotheca</taxon>
    </lineage>
</organism>
<reference evidence="2 3" key="1">
    <citation type="journal article" date="2014" name="Genome Biol. Evol.">
        <title>The secreted proteins of Achlya hypogyna and Thraustotheca clavata identify the ancestral oomycete secretome and reveal gene acquisitions by horizontal gene transfer.</title>
        <authorList>
            <person name="Misner I."/>
            <person name="Blouin N."/>
            <person name="Leonard G."/>
            <person name="Richards T.A."/>
            <person name="Lane C.E."/>
        </authorList>
    </citation>
    <scope>NUCLEOTIDE SEQUENCE [LARGE SCALE GENOMIC DNA]</scope>
    <source>
        <strain evidence="2 3">ATCC 34112</strain>
    </source>
</reference>
<dbReference type="Proteomes" id="UP000243217">
    <property type="component" value="Unassembled WGS sequence"/>
</dbReference>
<keyword evidence="3" id="KW-1185">Reference proteome</keyword>
<accession>A0A1W0AAE8</accession>
<feature type="transmembrane region" description="Helical" evidence="1">
    <location>
        <begin position="411"/>
        <end position="434"/>
    </location>
</feature>
<evidence type="ECO:0000256" key="1">
    <source>
        <dbReference type="SAM" id="Phobius"/>
    </source>
</evidence>
<feature type="transmembrane region" description="Helical" evidence="1">
    <location>
        <begin position="371"/>
        <end position="391"/>
    </location>
</feature>
<keyword evidence="1" id="KW-0812">Transmembrane</keyword>
<dbReference type="EMBL" id="JNBS01000257">
    <property type="protein sequence ID" value="OQS07266.1"/>
    <property type="molecule type" value="Genomic_DNA"/>
</dbReference>
<name>A0A1W0AAE8_9STRA</name>
<keyword evidence="1" id="KW-1133">Transmembrane helix</keyword>
<dbReference type="AlphaFoldDB" id="A0A1W0AAE8"/>
<feature type="transmembrane region" description="Helical" evidence="1">
    <location>
        <begin position="498"/>
        <end position="516"/>
    </location>
</feature>
<sequence>MYWGLGNDLNALSNNMTSISGKSLIRSSSNFAFANMTLQQIFLENGTILSSPLSDSAMVIIHSIGPFGSVDLKYISVPGRLNFAMEKLTEALCTIRAESDHFAGVFSTLPLPPLIAPTPQQWIDTNFLTLGGTFLCPPMQGTYFCSISHGLLQLLEYGRECVFNQILTHLTTQPEHLLFGMFMASINNDTNISPICKQAVGQEKACISAIKAGLPLVYALQDQLSNFSVVKDAYTAVLEMNIQLIQIGALNETSPIKLYQTNAFDSKYTDFDLFGWVLIYDWILGYREIISFEGDVTQMTLLGDSNTIAFQTIDQRELPVVFSLYALRAIEYVTLVMILIAILTALYLALCRCHVAAGSTLELSRIGGIVWLGRPLLFARGITALSLLATATLQLEIHGPLTSFSAGALPWYTTCLAANEVTWLGGIVTDIGLIFTTDYAIHYSTWNSVLIWTITACLTILLPVQHQATFSPNCEIVTIDFQVRCHSGTIAIGSLERFGVLVVIVVASNIFCYYLTRYLWPNVSPRRGDSILLSAGAKYLLDNDDWVVGGIYYMDRSTAVLDGLLSFHYHDTMYVFDVKSWKMHALKNGIDSALDKRLQLAIPLPP</sequence>
<feature type="transmembrane region" description="Helical" evidence="1">
    <location>
        <begin position="446"/>
        <end position="464"/>
    </location>
</feature>
<gene>
    <name evidence="2" type="ORF">THRCLA_00730</name>
</gene>
<evidence type="ECO:0000313" key="3">
    <source>
        <dbReference type="Proteomes" id="UP000243217"/>
    </source>
</evidence>